<proteinExistence type="predicted"/>
<accession>A0A8J5V9S0</accession>
<evidence type="ECO:0000256" key="1">
    <source>
        <dbReference type="SAM" id="MobiDB-lite"/>
    </source>
</evidence>
<organism evidence="2 3">
    <name type="scientific">Zizania palustris</name>
    <name type="common">Northern wild rice</name>
    <dbReference type="NCBI Taxonomy" id="103762"/>
    <lineage>
        <taxon>Eukaryota</taxon>
        <taxon>Viridiplantae</taxon>
        <taxon>Streptophyta</taxon>
        <taxon>Embryophyta</taxon>
        <taxon>Tracheophyta</taxon>
        <taxon>Spermatophyta</taxon>
        <taxon>Magnoliopsida</taxon>
        <taxon>Liliopsida</taxon>
        <taxon>Poales</taxon>
        <taxon>Poaceae</taxon>
        <taxon>BOP clade</taxon>
        <taxon>Oryzoideae</taxon>
        <taxon>Oryzeae</taxon>
        <taxon>Zizaniinae</taxon>
        <taxon>Zizania</taxon>
    </lineage>
</organism>
<gene>
    <name evidence="2" type="ORF">GUJ93_ZPchr0004g39072</name>
</gene>
<feature type="region of interest" description="Disordered" evidence="1">
    <location>
        <begin position="90"/>
        <end position="110"/>
    </location>
</feature>
<dbReference type="EMBL" id="JAAALK010000285">
    <property type="protein sequence ID" value="KAG8066032.1"/>
    <property type="molecule type" value="Genomic_DNA"/>
</dbReference>
<sequence length="248" mass="27379">MDPTEKPPEKMNWSGGTGSNQLQVLYFSFSVDFSIRSSTKQVIIMVSDNFYAGKTWLAQCVLCFGTSASAATDATAALVEQVTKKLHAQSTRHKLWNQQEQSGKRGRVNGPDPCRLQQLSRIRIRIPIRIRYGYGFNVTADAVMPDPPIELTASLQVCNRLKHMHRCKFPSKGQGETVRDEATLCAAVQDTGAFICSVSAEQHSGHWMASRAVNESVILPCEVEVDPCARGARPVAPWRRDLDAARSG</sequence>
<evidence type="ECO:0000313" key="2">
    <source>
        <dbReference type="EMBL" id="KAG8066032.1"/>
    </source>
</evidence>
<name>A0A8J5V9S0_ZIZPA</name>
<protein>
    <submittedName>
        <fullName evidence="2">Uncharacterized protein</fullName>
    </submittedName>
</protein>
<dbReference type="Proteomes" id="UP000729402">
    <property type="component" value="Unassembled WGS sequence"/>
</dbReference>
<keyword evidence="3" id="KW-1185">Reference proteome</keyword>
<evidence type="ECO:0000313" key="3">
    <source>
        <dbReference type="Proteomes" id="UP000729402"/>
    </source>
</evidence>
<comment type="caution">
    <text evidence="2">The sequence shown here is derived from an EMBL/GenBank/DDBJ whole genome shotgun (WGS) entry which is preliminary data.</text>
</comment>
<dbReference type="AlphaFoldDB" id="A0A8J5V9S0"/>
<reference evidence="2" key="2">
    <citation type="submission" date="2021-02" db="EMBL/GenBank/DDBJ databases">
        <authorList>
            <person name="Kimball J.A."/>
            <person name="Haas M.W."/>
            <person name="Macchietto M."/>
            <person name="Kono T."/>
            <person name="Duquette J."/>
            <person name="Shao M."/>
        </authorList>
    </citation>
    <scope>NUCLEOTIDE SEQUENCE</scope>
    <source>
        <tissue evidence="2">Fresh leaf tissue</tissue>
    </source>
</reference>
<reference evidence="2" key="1">
    <citation type="journal article" date="2021" name="bioRxiv">
        <title>Whole Genome Assembly and Annotation of Northern Wild Rice, Zizania palustris L., Supports a Whole Genome Duplication in the Zizania Genus.</title>
        <authorList>
            <person name="Haas M."/>
            <person name="Kono T."/>
            <person name="Macchietto M."/>
            <person name="Millas R."/>
            <person name="McGilp L."/>
            <person name="Shao M."/>
            <person name="Duquette J."/>
            <person name="Hirsch C.N."/>
            <person name="Kimball J."/>
        </authorList>
    </citation>
    <scope>NUCLEOTIDE SEQUENCE</scope>
    <source>
        <tissue evidence="2">Fresh leaf tissue</tissue>
    </source>
</reference>